<dbReference type="InterPro" id="IPR010239">
    <property type="entry name" value="CHP02001"/>
</dbReference>
<dbReference type="Proteomes" id="UP000199496">
    <property type="component" value="Unassembled WGS sequence"/>
</dbReference>
<feature type="signal peptide" evidence="1">
    <location>
        <begin position="1"/>
        <end position="31"/>
    </location>
</feature>
<keyword evidence="1" id="KW-0732">Signal</keyword>
<dbReference type="AlphaFoldDB" id="A0A1H8ZZ96"/>
<evidence type="ECO:0000256" key="1">
    <source>
        <dbReference type="SAM" id="SignalP"/>
    </source>
</evidence>
<evidence type="ECO:0000313" key="2">
    <source>
        <dbReference type="EMBL" id="SEP69068.1"/>
    </source>
</evidence>
<accession>A0A1H8ZZ96</accession>
<reference evidence="2 3" key="1">
    <citation type="submission" date="2016-10" db="EMBL/GenBank/DDBJ databases">
        <authorList>
            <person name="de Groot N.N."/>
        </authorList>
    </citation>
    <scope>NUCLEOTIDE SEQUENCE [LARGE SCALE GENOMIC DNA]</scope>
    <source>
        <strain evidence="2 3">B7-7</strain>
    </source>
</reference>
<sequence>MKKPMQHNHMLRAGVIGALMTGLMYAGHAQAELTFNVGAFTDYIDNGESVSNNHAVVQGGVEYVHSGGLFLGVQVSTLGGKWHGAGGGSLLWGGVPHGAFGAGNRL</sequence>
<dbReference type="Pfam" id="PF09694">
    <property type="entry name" value="Gcw_chp"/>
    <property type="match status" value="1"/>
</dbReference>
<protein>
    <submittedName>
        <fullName evidence="2">Uncharacterized protein</fullName>
    </submittedName>
</protein>
<dbReference type="EMBL" id="FOFO01000003">
    <property type="protein sequence ID" value="SEP69068.1"/>
    <property type="molecule type" value="Genomic_DNA"/>
</dbReference>
<name>A0A1H8ZZ96_9GAMM</name>
<organism evidence="2 3">
    <name type="scientific">Ectothiorhodospira magna</name>
    <dbReference type="NCBI Taxonomy" id="867345"/>
    <lineage>
        <taxon>Bacteria</taxon>
        <taxon>Pseudomonadati</taxon>
        <taxon>Pseudomonadota</taxon>
        <taxon>Gammaproteobacteria</taxon>
        <taxon>Chromatiales</taxon>
        <taxon>Ectothiorhodospiraceae</taxon>
        <taxon>Ectothiorhodospira</taxon>
    </lineage>
</organism>
<gene>
    <name evidence="2" type="ORF">SAMN05421693_103110</name>
</gene>
<proteinExistence type="predicted"/>
<keyword evidence="3" id="KW-1185">Reference proteome</keyword>
<evidence type="ECO:0000313" key="3">
    <source>
        <dbReference type="Proteomes" id="UP000199496"/>
    </source>
</evidence>
<dbReference type="STRING" id="867345.SAMN05421693_103110"/>
<feature type="chain" id="PRO_5011766482" evidence="1">
    <location>
        <begin position="32"/>
        <end position="106"/>
    </location>
</feature>